<organism evidence="3 5">
    <name type="scientific">Puccinia graminis f. sp. tritici</name>
    <dbReference type="NCBI Taxonomy" id="56615"/>
    <lineage>
        <taxon>Eukaryota</taxon>
        <taxon>Fungi</taxon>
        <taxon>Dikarya</taxon>
        <taxon>Basidiomycota</taxon>
        <taxon>Pucciniomycotina</taxon>
        <taxon>Pucciniomycetes</taxon>
        <taxon>Pucciniales</taxon>
        <taxon>Pucciniaceae</taxon>
        <taxon>Puccinia</taxon>
    </lineage>
</organism>
<keyword evidence="1" id="KW-1133">Transmembrane helix</keyword>
<proteinExistence type="predicted"/>
<dbReference type="OrthoDB" id="2505614at2759"/>
<comment type="caution">
    <text evidence="3">The sequence shown here is derived from an EMBL/GenBank/DDBJ whole genome shotgun (WGS) entry which is preliminary data.</text>
</comment>
<evidence type="ECO:0000256" key="1">
    <source>
        <dbReference type="SAM" id="Phobius"/>
    </source>
</evidence>
<dbReference type="Proteomes" id="UP000325313">
    <property type="component" value="Unassembled WGS sequence"/>
</dbReference>
<keyword evidence="4" id="KW-1185">Reference proteome</keyword>
<feature type="transmembrane region" description="Helical" evidence="1">
    <location>
        <begin position="171"/>
        <end position="190"/>
    </location>
</feature>
<keyword evidence="1" id="KW-0812">Transmembrane</keyword>
<keyword evidence="1" id="KW-0472">Membrane</keyword>
<evidence type="ECO:0000313" key="5">
    <source>
        <dbReference type="Proteomes" id="UP000325313"/>
    </source>
</evidence>
<sequence length="326" mass="36497">MVGHMSSHHVLERRQQWDTPMGGMTSAIGTYAIHSRFLGVNPTVPHDLIASMLFCLIFAGLIGGCVFLGRNPFLRTISMYTLFLASLFLFLAFAIRAGISNSSDPKKSSFIAESLFLIFAQFCILDVWMMRMRDELIDYYDDSYRLDLRGPASLKAIMNSVKKSAETRCVLVTRVVIIPLCVILYIVGYSTLPDPDDPAIVGRHGSTREVASFMVFIVLCTMQAMTLKHACFNLPPWLPYLIFFGIALLLWLPAIYAFCLLAVAPDSSSFVRSKTFFYVSFGFAQAVAIGGLIAMHRQKRIWEYEVGQESAPEEGKEPPDQVEVVE</sequence>
<feature type="transmembrane region" description="Helical" evidence="1">
    <location>
        <begin position="276"/>
        <end position="295"/>
    </location>
</feature>
<feature type="transmembrane region" description="Helical" evidence="1">
    <location>
        <begin position="111"/>
        <end position="129"/>
    </location>
</feature>
<evidence type="ECO:0000313" key="2">
    <source>
        <dbReference type="EMBL" id="KAA1101327.1"/>
    </source>
</evidence>
<dbReference type="EMBL" id="VSWC01000053">
    <property type="protein sequence ID" value="KAA1101327.1"/>
    <property type="molecule type" value="Genomic_DNA"/>
</dbReference>
<feature type="transmembrane region" description="Helical" evidence="1">
    <location>
        <begin position="80"/>
        <end position="99"/>
    </location>
</feature>
<dbReference type="AlphaFoldDB" id="A0A5B0SEW7"/>
<evidence type="ECO:0000313" key="4">
    <source>
        <dbReference type="Proteomes" id="UP000324748"/>
    </source>
</evidence>
<accession>A0A5B0SEW7</accession>
<dbReference type="Proteomes" id="UP000324748">
    <property type="component" value="Unassembled WGS sequence"/>
</dbReference>
<gene>
    <name evidence="2" type="ORF">PGT21_016951</name>
    <name evidence="3" type="ORF">PGTUg99_036770</name>
</gene>
<feature type="transmembrane region" description="Helical" evidence="1">
    <location>
        <begin position="239"/>
        <end position="264"/>
    </location>
</feature>
<dbReference type="EMBL" id="VDEP01000035">
    <property type="protein sequence ID" value="KAA1136661.1"/>
    <property type="molecule type" value="Genomic_DNA"/>
</dbReference>
<reference evidence="4 5" key="1">
    <citation type="submission" date="2019-05" db="EMBL/GenBank/DDBJ databases">
        <title>Emergence of the Ug99 lineage of the wheat stem rust pathogen through somatic hybridization.</title>
        <authorList>
            <person name="Li F."/>
            <person name="Upadhyaya N.M."/>
            <person name="Sperschneider J."/>
            <person name="Matny O."/>
            <person name="Nguyen-Phuc H."/>
            <person name="Mago R."/>
            <person name="Raley C."/>
            <person name="Miller M.E."/>
            <person name="Silverstein K.A.T."/>
            <person name="Henningsen E."/>
            <person name="Hirsch C.D."/>
            <person name="Visser B."/>
            <person name="Pretorius Z.A."/>
            <person name="Steffenson B.J."/>
            <person name="Schwessinger B."/>
            <person name="Dodds P.N."/>
            <person name="Figueroa M."/>
        </authorList>
    </citation>
    <scope>NUCLEOTIDE SEQUENCE [LARGE SCALE GENOMIC DNA]</scope>
    <source>
        <strain evidence="2">21-0</strain>
        <strain evidence="3 5">Ug99</strain>
    </source>
</reference>
<feature type="transmembrane region" description="Helical" evidence="1">
    <location>
        <begin position="210"/>
        <end position="227"/>
    </location>
</feature>
<feature type="transmembrane region" description="Helical" evidence="1">
    <location>
        <begin position="48"/>
        <end position="68"/>
    </location>
</feature>
<name>A0A5B0SEW7_PUCGR</name>
<protein>
    <submittedName>
        <fullName evidence="3">Uncharacterized protein</fullName>
    </submittedName>
</protein>
<evidence type="ECO:0000313" key="3">
    <source>
        <dbReference type="EMBL" id="KAA1136661.1"/>
    </source>
</evidence>